<name>A0ABQ8KKF6_9APHY</name>
<dbReference type="RefSeq" id="XP_047780323.1">
    <property type="nucleotide sequence ID" value="XM_047919149.1"/>
</dbReference>
<reference evidence="2 3" key="1">
    <citation type="journal article" date="2021" name="Environ. Microbiol.">
        <title>Gene family expansions and transcriptome signatures uncover fungal adaptations to wood decay.</title>
        <authorList>
            <person name="Hage H."/>
            <person name="Miyauchi S."/>
            <person name="Viragh M."/>
            <person name="Drula E."/>
            <person name="Min B."/>
            <person name="Chaduli D."/>
            <person name="Navarro D."/>
            <person name="Favel A."/>
            <person name="Norest M."/>
            <person name="Lesage-Meessen L."/>
            <person name="Balint B."/>
            <person name="Merenyi Z."/>
            <person name="de Eugenio L."/>
            <person name="Morin E."/>
            <person name="Martinez A.T."/>
            <person name="Baldrian P."/>
            <person name="Stursova M."/>
            <person name="Martinez M.J."/>
            <person name="Novotny C."/>
            <person name="Magnuson J.K."/>
            <person name="Spatafora J.W."/>
            <person name="Maurice S."/>
            <person name="Pangilinan J."/>
            <person name="Andreopoulos W."/>
            <person name="LaButti K."/>
            <person name="Hundley H."/>
            <person name="Na H."/>
            <person name="Kuo A."/>
            <person name="Barry K."/>
            <person name="Lipzen A."/>
            <person name="Henrissat B."/>
            <person name="Riley R."/>
            <person name="Ahrendt S."/>
            <person name="Nagy L.G."/>
            <person name="Grigoriev I.V."/>
            <person name="Martin F."/>
            <person name="Rosso M.N."/>
        </authorList>
    </citation>
    <scope>NUCLEOTIDE SEQUENCE [LARGE SCALE GENOMIC DNA]</scope>
    <source>
        <strain evidence="2 3">CIRM-BRFM 1785</strain>
    </source>
</reference>
<accession>A0ABQ8KKF6</accession>
<keyword evidence="1" id="KW-1133">Transmembrane helix</keyword>
<dbReference type="EMBL" id="JADCUA010000007">
    <property type="protein sequence ID" value="KAH9838408.1"/>
    <property type="molecule type" value="Genomic_DNA"/>
</dbReference>
<dbReference type="GeneID" id="71999881"/>
<gene>
    <name evidence="2" type="ORF">C8Q71DRAFT_528343</name>
</gene>
<protein>
    <submittedName>
        <fullName evidence="2">Uncharacterized protein</fullName>
    </submittedName>
</protein>
<proteinExistence type="predicted"/>
<comment type="caution">
    <text evidence="2">The sequence shown here is derived from an EMBL/GenBank/DDBJ whole genome shotgun (WGS) entry which is preliminary data.</text>
</comment>
<keyword evidence="1" id="KW-0472">Membrane</keyword>
<organism evidence="2 3">
    <name type="scientific">Rhodofomes roseus</name>
    <dbReference type="NCBI Taxonomy" id="34475"/>
    <lineage>
        <taxon>Eukaryota</taxon>
        <taxon>Fungi</taxon>
        <taxon>Dikarya</taxon>
        <taxon>Basidiomycota</taxon>
        <taxon>Agaricomycotina</taxon>
        <taxon>Agaricomycetes</taxon>
        <taxon>Polyporales</taxon>
        <taxon>Rhodofomes</taxon>
    </lineage>
</organism>
<keyword evidence="1" id="KW-0812">Transmembrane</keyword>
<evidence type="ECO:0000256" key="1">
    <source>
        <dbReference type="SAM" id="Phobius"/>
    </source>
</evidence>
<dbReference type="Proteomes" id="UP000814176">
    <property type="component" value="Unassembled WGS sequence"/>
</dbReference>
<keyword evidence="3" id="KW-1185">Reference proteome</keyword>
<feature type="transmembrane region" description="Helical" evidence="1">
    <location>
        <begin position="51"/>
        <end position="78"/>
    </location>
</feature>
<feature type="transmembrane region" description="Helical" evidence="1">
    <location>
        <begin position="12"/>
        <end position="39"/>
    </location>
</feature>
<evidence type="ECO:0000313" key="3">
    <source>
        <dbReference type="Proteomes" id="UP000814176"/>
    </source>
</evidence>
<evidence type="ECO:0000313" key="2">
    <source>
        <dbReference type="EMBL" id="KAH9838408.1"/>
    </source>
</evidence>
<sequence length="84" mass="9278">MLPAFCYPSRQCCLFAVVARFLYEVLDSTMVIIDLAHIISLLRLVKGFWKAAYAGTAAVLRCMFVCGTKLAVCLFAILRNSGVI</sequence>